<organism evidence="2 3">
    <name type="scientific">Chitinophaga defluvii</name>
    <dbReference type="NCBI Taxonomy" id="3163343"/>
    <lineage>
        <taxon>Bacteria</taxon>
        <taxon>Pseudomonadati</taxon>
        <taxon>Bacteroidota</taxon>
        <taxon>Chitinophagia</taxon>
        <taxon>Chitinophagales</taxon>
        <taxon>Chitinophagaceae</taxon>
        <taxon>Chitinophaga</taxon>
    </lineage>
</organism>
<accession>A0ABV2T669</accession>
<gene>
    <name evidence="2" type="ORF">ABR189_14125</name>
</gene>
<comment type="caution">
    <text evidence="2">The sequence shown here is derived from an EMBL/GenBank/DDBJ whole genome shotgun (WGS) entry which is preliminary data.</text>
</comment>
<sequence>MNHGFWGKIPGSASGSTPVPARKVRSGGIDRVSTLQTGGIPCHFT</sequence>
<dbReference type="EMBL" id="JBEXAC010000002">
    <property type="protein sequence ID" value="MET6998517.1"/>
    <property type="molecule type" value="Genomic_DNA"/>
</dbReference>
<name>A0ABV2T669_9BACT</name>
<protein>
    <submittedName>
        <fullName evidence="2">Uncharacterized protein</fullName>
    </submittedName>
</protein>
<dbReference type="RefSeq" id="WP_354661161.1">
    <property type="nucleotide sequence ID" value="NZ_JBEXAC010000002.1"/>
</dbReference>
<dbReference type="Proteomes" id="UP001549749">
    <property type="component" value="Unassembled WGS sequence"/>
</dbReference>
<proteinExistence type="predicted"/>
<evidence type="ECO:0000313" key="3">
    <source>
        <dbReference type="Proteomes" id="UP001549749"/>
    </source>
</evidence>
<reference evidence="2 3" key="1">
    <citation type="submission" date="2024-06" db="EMBL/GenBank/DDBJ databases">
        <title>Chitinophaga defluvii sp. nov., isolated from municipal sewage.</title>
        <authorList>
            <person name="Zhang L."/>
        </authorList>
    </citation>
    <scope>NUCLEOTIDE SEQUENCE [LARGE SCALE GENOMIC DNA]</scope>
    <source>
        <strain evidence="2 3">H8</strain>
    </source>
</reference>
<feature type="region of interest" description="Disordered" evidence="1">
    <location>
        <begin position="1"/>
        <end position="25"/>
    </location>
</feature>
<keyword evidence="3" id="KW-1185">Reference proteome</keyword>
<evidence type="ECO:0000313" key="2">
    <source>
        <dbReference type="EMBL" id="MET6998517.1"/>
    </source>
</evidence>
<evidence type="ECO:0000256" key="1">
    <source>
        <dbReference type="SAM" id="MobiDB-lite"/>
    </source>
</evidence>